<keyword evidence="14" id="KW-1185">Reference proteome</keyword>
<comment type="caution">
    <text evidence="13">The sequence shown here is derived from an EMBL/GenBank/DDBJ whole genome shotgun (WGS) entry which is preliminary data.</text>
</comment>
<dbReference type="Pfam" id="PF00001">
    <property type="entry name" value="7tm_1"/>
    <property type="match status" value="1"/>
</dbReference>
<dbReference type="Gene3D" id="1.20.1070.10">
    <property type="entry name" value="Rhodopsin 7-helix transmembrane proteins"/>
    <property type="match status" value="1"/>
</dbReference>
<dbReference type="PANTHER" id="PTHR46925:SF2">
    <property type="entry name" value="G-PROTEIN COUPLED RECEPTOR TKR-1-RELATED"/>
    <property type="match status" value="1"/>
</dbReference>
<keyword evidence="4 10" id="KW-0812">Transmembrane</keyword>
<evidence type="ECO:0000256" key="3">
    <source>
        <dbReference type="ARBA" id="ARBA00022475"/>
    </source>
</evidence>
<feature type="transmembrane region" description="Helical" evidence="11">
    <location>
        <begin position="103"/>
        <end position="127"/>
    </location>
</feature>
<feature type="transmembrane region" description="Helical" evidence="11">
    <location>
        <begin position="139"/>
        <end position="161"/>
    </location>
</feature>
<dbReference type="OrthoDB" id="5981855at2759"/>
<dbReference type="SUPFAM" id="SSF81321">
    <property type="entry name" value="Family A G protein-coupled receptor-like"/>
    <property type="match status" value="1"/>
</dbReference>
<evidence type="ECO:0000259" key="12">
    <source>
        <dbReference type="PROSITE" id="PS50262"/>
    </source>
</evidence>
<protein>
    <recommendedName>
        <fullName evidence="12">G-protein coupled receptors family 1 profile domain-containing protein</fullName>
    </recommendedName>
</protein>
<comment type="similarity">
    <text evidence="2 10">Belongs to the G-protein coupled receptor 1 family.</text>
</comment>
<evidence type="ECO:0000256" key="1">
    <source>
        <dbReference type="ARBA" id="ARBA00004651"/>
    </source>
</evidence>
<feature type="transmembrane region" description="Helical" evidence="11">
    <location>
        <begin position="182"/>
        <end position="202"/>
    </location>
</feature>
<feature type="transmembrane region" description="Helical" evidence="11">
    <location>
        <begin position="67"/>
        <end position="91"/>
    </location>
</feature>
<evidence type="ECO:0000256" key="5">
    <source>
        <dbReference type="ARBA" id="ARBA00022989"/>
    </source>
</evidence>
<dbReference type="EMBL" id="QKKF02004629">
    <property type="protein sequence ID" value="RZF47253.1"/>
    <property type="molecule type" value="Genomic_DNA"/>
</dbReference>
<dbReference type="FunFam" id="1.20.1070.10:FF:000291">
    <property type="entry name" value="Predicted protein"/>
    <property type="match status" value="1"/>
</dbReference>
<evidence type="ECO:0000256" key="6">
    <source>
        <dbReference type="ARBA" id="ARBA00023040"/>
    </source>
</evidence>
<dbReference type="PANTHER" id="PTHR46925">
    <property type="entry name" value="G-PROTEIN COUPLED RECEPTOR TKR-1-RELATED"/>
    <property type="match status" value="1"/>
</dbReference>
<dbReference type="SMR" id="A0A482XN17"/>
<gene>
    <name evidence="13" type="ORF">LSTR_LSTR004962</name>
</gene>
<keyword evidence="8 10" id="KW-0675">Receptor</keyword>
<keyword evidence="9 10" id="KW-0807">Transducer</keyword>
<dbReference type="GO" id="GO:0005886">
    <property type="term" value="C:plasma membrane"/>
    <property type="evidence" value="ECO:0007669"/>
    <property type="project" value="UniProtKB-SubCell"/>
</dbReference>
<dbReference type="FunCoup" id="A0A482XN17">
    <property type="interactions" value="51"/>
</dbReference>
<evidence type="ECO:0000256" key="9">
    <source>
        <dbReference type="ARBA" id="ARBA00023224"/>
    </source>
</evidence>
<dbReference type="InterPro" id="IPR017452">
    <property type="entry name" value="GPCR_Rhodpsn_7TM"/>
</dbReference>
<keyword evidence="3" id="KW-1003">Cell membrane</keyword>
<dbReference type="Proteomes" id="UP000291343">
    <property type="component" value="Unassembled WGS sequence"/>
</dbReference>
<sequence>MDDDNLKNCTSQLLPELGSLNSSEMLDALATMLNSHRDRATLKIMLHDCLYPNNSHPYFLPWWQKTIWTSLFGAMLLVSTTGNTTVIWIVLAHRRMRTVTNYFLVNLSVSDLMMSLLNCVFNFIFMLNSHWPFGSVYCTINNFVANVTVAASVFTLVAITLDRYMAIMRPLRHRMSRRRARLLIAVVWASSCLLALPCLRYSETMTRRYRNDSSRTVCFMEWPDGHYPHSVTEHVYNIVFLSLTYVIPVIAMAVCYTIMGQELWGGSIGEQTQRQLDSIKSKRKVVRMFSIVITIFALCWLPYHGYFIYAYHDKSVTESKYVQHLYLGFYWLAMSHAMVNPIIYFWMNNRFRVYFKYALCRCCSNQYPHDLELTNADCISRSRSGGTKRQKHLQHKRLEGKMSHLSLNAQGTGAANDNAAATTAALKRTANSIHINCNSNNNIDAIGQQNS</sequence>
<evidence type="ECO:0000256" key="10">
    <source>
        <dbReference type="RuleBase" id="RU000688"/>
    </source>
</evidence>
<dbReference type="InParanoid" id="A0A482XN17"/>
<evidence type="ECO:0000256" key="4">
    <source>
        <dbReference type="ARBA" id="ARBA00022692"/>
    </source>
</evidence>
<dbReference type="CDD" id="cd15390">
    <property type="entry name" value="7tmA_TACR"/>
    <property type="match status" value="1"/>
</dbReference>
<dbReference type="SMART" id="SM01381">
    <property type="entry name" value="7TM_GPCR_Srsx"/>
    <property type="match status" value="1"/>
</dbReference>
<keyword evidence="6 10" id="KW-0297">G-protein coupled receptor</keyword>
<dbReference type="PRINTS" id="PR00237">
    <property type="entry name" value="GPCRRHODOPSN"/>
</dbReference>
<dbReference type="AlphaFoldDB" id="A0A482XN17"/>
<evidence type="ECO:0000256" key="8">
    <source>
        <dbReference type="ARBA" id="ARBA00023170"/>
    </source>
</evidence>
<feature type="transmembrane region" description="Helical" evidence="11">
    <location>
        <begin position="285"/>
        <end position="309"/>
    </location>
</feature>
<dbReference type="InterPro" id="IPR000276">
    <property type="entry name" value="GPCR_Rhodpsn"/>
</dbReference>
<dbReference type="InterPro" id="IPR001681">
    <property type="entry name" value="Neurokn_rcpt"/>
</dbReference>
<keyword evidence="7 11" id="KW-0472">Membrane</keyword>
<dbReference type="PRINTS" id="PR00244">
    <property type="entry name" value="NEUROKININR"/>
</dbReference>
<feature type="transmembrane region" description="Helical" evidence="11">
    <location>
        <begin position="329"/>
        <end position="347"/>
    </location>
</feature>
<dbReference type="PROSITE" id="PS00237">
    <property type="entry name" value="G_PROTEIN_RECEP_F1_1"/>
    <property type="match status" value="1"/>
</dbReference>
<evidence type="ECO:0000256" key="11">
    <source>
        <dbReference type="SAM" id="Phobius"/>
    </source>
</evidence>
<evidence type="ECO:0000313" key="14">
    <source>
        <dbReference type="Proteomes" id="UP000291343"/>
    </source>
</evidence>
<keyword evidence="5 11" id="KW-1133">Transmembrane helix</keyword>
<feature type="transmembrane region" description="Helical" evidence="11">
    <location>
        <begin position="238"/>
        <end position="264"/>
    </location>
</feature>
<evidence type="ECO:0000256" key="2">
    <source>
        <dbReference type="ARBA" id="ARBA00010663"/>
    </source>
</evidence>
<proteinExistence type="inferred from homology"/>
<name>A0A482XN17_LAOST</name>
<dbReference type="STRING" id="195883.A0A482XN17"/>
<evidence type="ECO:0000313" key="13">
    <source>
        <dbReference type="EMBL" id="RZF47253.1"/>
    </source>
</evidence>
<reference evidence="13 14" key="1">
    <citation type="journal article" date="2017" name="Gigascience">
        <title>Genome sequence of the small brown planthopper, Laodelphax striatellus.</title>
        <authorList>
            <person name="Zhu J."/>
            <person name="Jiang F."/>
            <person name="Wang X."/>
            <person name="Yang P."/>
            <person name="Bao Y."/>
            <person name="Zhao W."/>
            <person name="Wang W."/>
            <person name="Lu H."/>
            <person name="Wang Q."/>
            <person name="Cui N."/>
            <person name="Li J."/>
            <person name="Chen X."/>
            <person name="Luo L."/>
            <person name="Yu J."/>
            <person name="Kang L."/>
            <person name="Cui F."/>
        </authorList>
    </citation>
    <scope>NUCLEOTIDE SEQUENCE [LARGE SCALE GENOMIC DNA]</scope>
    <source>
        <strain evidence="13">Lst14</strain>
    </source>
</reference>
<feature type="domain" description="G-protein coupled receptors family 1 profile" evidence="12">
    <location>
        <begin position="82"/>
        <end position="344"/>
    </location>
</feature>
<dbReference type="GO" id="GO:0004995">
    <property type="term" value="F:tachykinin receptor activity"/>
    <property type="evidence" value="ECO:0007669"/>
    <property type="project" value="InterPro"/>
</dbReference>
<evidence type="ECO:0000256" key="7">
    <source>
        <dbReference type="ARBA" id="ARBA00023136"/>
    </source>
</evidence>
<organism evidence="13 14">
    <name type="scientific">Laodelphax striatellus</name>
    <name type="common">Small brown planthopper</name>
    <name type="synonym">Delphax striatella</name>
    <dbReference type="NCBI Taxonomy" id="195883"/>
    <lineage>
        <taxon>Eukaryota</taxon>
        <taxon>Metazoa</taxon>
        <taxon>Ecdysozoa</taxon>
        <taxon>Arthropoda</taxon>
        <taxon>Hexapoda</taxon>
        <taxon>Insecta</taxon>
        <taxon>Pterygota</taxon>
        <taxon>Neoptera</taxon>
        <taxon>Paraneoptera</taxon>
        <taxon>Hemiptera</taxon>
        <taxon>Auchenorrhyncha</taxon>
        <taxon>Fulgoroidea</taxon>
        <taxon>Delphacidae</taxon>
        <taxon>Criomorphinae</taxon>
        <taxon>Laodelphax</taxon>
    </lineage>
</organism>
<accession>A0A482XN17</accession>
<comment type="subcellular location">
    <subcellularLocation>
        <location evidence="1">Cell membrane</location>
        <topology evidence="1">Multi-pass membrane protein</topology>
    </subcellularLocation>
</comment>
<dbReference type="PROSITE" id="PS50262">
    <property type="entry name" value="G_PROTEIN_RECEP_F1_2"/>
    <property type="match status" value="1"/>
</dbReference>